<dbReference type="Proteomes" id="UP001164746">
    <property type="component" value="Chromosome 7"/>
</dbReference>
<feature type="compositionally biased region" description="Polar residues" evidence="2">
    <location>
        <begin position="381"/>
        <end position="410"/>
    </location>
</feature>
<feature type="region of interest" description="Disordered" evidence="2">
    <location>
        <begin position="380"/>
        <end position="549"/>
    </location>
</feature>
<feature type="region of interest" description="Disordered" evidence="2">
    <location>
        <begin position="898"/>
        <end position="962"/>
    </location>
</feature>
<feature type="compositionally biased region" description="Low complexity" evidence="2">
    <location>
        <begin position="434"/>
        <end position="447"/>
    </location>
</feature>
<feature type="compositionally biased region" description="Low complexity" evidence="2">
    <location>
        <begin position="535"/>
        <end position="547"/>
    </location>
</feature>
<feature type="region of interest" description="Disordered" evidence="2">
    <location>
        <begin position="624"/>
        <end position="661"/>
    </location>
</feature>
<dbReference type="PANTHER" id="PTHR21740:SF8">
    <property type="entry name" value="NCK-ASSOCIATED PROTEIN 5"/>
    <property type="match status" value="1"/>
</dbReference>
<feature type="region of interest" description="Disordered" evidence="2">
    <location>
        <begin position="309"/>
        <end position="368"/>
    </location>
</feature>
<feature type="compositionally biased region" description="Low complexity" evidence="2">
    <location>
        <begin position="1061"/>
        <end position="1073"/>
    </location>
</feature>
<feature type="coiled-coil region" evidence="1">
    <location>
        <begin position="1"/>
        <end position="60"/>
    </location>
</feature>
<proteinExistence type="predicted"/>
<dbReference type="InterPro" id="IPR026163">
    <property type="entry name" value="Nckap5l"/>
</dbReference>
<feature type="compositionally biased region" description="Basic and acidic residues" evidence="2">
    <location>
        <begin position="1098"/>
        <end position="1107"/>
    </location>
</feature>
<feature type="region of interest" description="Disordered" evidence="2">
    <location>
        <begin position="1945"/>
        <end position="2006"/>
    </location>
</feature>
<feature type="compositionally biased region" description="Polar residues" evidence="2">
    <location>
        <begin position="269"/>
        <end position="284"/>
    </location>
</feature>
<feature type="compositionally biased region" description="Basic and acidic residues" evidence="2">
    <location>
        <begin position="1039"/>
        <end position="1048"/>
    </location>
</feature>
<feature type="compositionally biased region" description="Basic and acidic residues" evidence="2">
    <location>
        <begin position="225"/>
        <end position="235"/>
    </location>
</feature>
<feature type="compositionally biased region" description="Polar residues" evidence="2">
    <location>
        <begin position="326"/>
        <end position="335"/>
    </location>
</feature>
<feature type="region of interest" description="Disordered" evidence="2">
    <location>
        <begin position="1152"/>
        <end position="1171"/>
    </location>
</feature>
<feature type="compositionally biased region" description="Low complexity" evidence="2">
    <location>
        <begin position="1116"/>
        <end position="1125"/>
    </location>
</feature>
<gene>
    <name evidence="3" type="ORF">MAR_035786</name>
</gene>
<feature type="compositionally biased region" description="Polar residues" evidence="2">
    <location>
        <begin position="1521"/>
        <end position="1533"/>
    </location>
</feature>
<keyword evidence="1" id="KW-0175">Coiled coil</keyword>
<feature type="compositionally biased region" description="Basic and acidic residues" evidence="2">
    <location>
        <begin position="1017"/>
        <end position="1030"/>
    </location>
</feature>
<feature type="compositionally biased region" description="Low complexity" evidence="2">
    <location>
        <begin position="336"/>
        <end position="352"/>
    </location>
</feature>
<feature type="region of interest" description="Disordered" evidence="2">
    <location>
        <begin position="1521"/>
        <end position="1549"/>
    </location>
</feature>
<feature type="compositionally biased region" description="Basic residues" evidence="2">
    <location>
        <begin position="1958"/>
        <end position="1970"/>
    </location>
</feature>
<feature type="compositionally biased region" description="Polar residues" evidence="2">
    <location>
        <begin position="1133"/>
        <end position="1143"/>
    </location>
</feature>
<feature type="region of interest" description="Disordered" evidence="2">
    <location>
        <begin position="150"/>
        <end position="172"/>
    </location>
</feature>
<feature type="region of interest" description="Disordered" evidence="2">
    <location>
        <begin position="995"/>
        <end position="1082"/>
    </location>
</feature>
<feature type="compositionally biased region" description="Polar residues" evidence="2">
    <location>
        <begin position="512"/>
        <end position="523"/>
    </location>
</feature>
<feature type="region of interest" description="Disordered" evidence="2">
    <location>
        <begin position="209"/>
        <end position="295"/>
    </location>
</feature>
<accession>A0ABY7ELK6</accession>
<organism evidence="3 4">
    <name type="scientific">Mya arenaria</name>
    <name type="common">Soft-shell clam</name>
    <dbReference type="NCBI Taxonomy" id="6604"/>
    <lineage>
        <taxon>Eukaryota</taxon>
        <taxon>Metazoa</taxon>
        <taxon>Spiralia</taxon>
        <taxon>Lophotrochozoa</taxon>
        <taxon>Mollusca</taxon>
        <taxon>Bivalvia</taxon>
        <taxon>Autobranchia</taxon>
        <taxon>Heteroconchia</taxon>
        <taxon>Euheterodonta</taxon>
        <taxon>Imparidentia</taxon>
        <taxon>Neoheterodontei</taxon>
        <taxon>Myida</taxon>
        <taxon>Myoidea</taxon>
        <taxon>Myidae</taxon>
        <taxon>Mya</taxon>
    </lineage>
</organism>
<protein>
    <submittedName>
        <fullName evidence="3">NCKP5-like protein</fullName>
    </submittedName>
</protein>
<evidence type="ECO:0000313" key="3">
    <source>
        <dbReference type="EMBL" id="WAR10710.1"/>
    </source>
</evidence>
<feature type="compositionally biased region" description="Basic and acidic residues" evidence="2">
    <location>
        <begin position="953"/>
        <end position="962"/>
    </location>
</feature>
<feature type="compositionally biased region" description="Low complexity" evidence="2">
    <location>
        <begin position="285"/>
        <end position="295"/>
    </location>
</feature>
<feature type="compositionally biased region" description="Low complexity" evidence="2">
    <location>
        <begin position="495"/>
        <end position="507"/>
    </location>
</feature>
<feature type="compositionally biased region" description="Polar residues" evidence="2">
    <location>
        <begin position="1050"/>
        <end position="1060"/>
    </location>
</feature>
<sequence length="2017" mass="221282">MEGQVREMVQYKTKIDQLKQEKSSLNTTYEANVEKFKGHITELERENMVLLNEVKKLESQMSSKPGGQDRYRLLMERLRMIEGENSSLVLENEEQRGQYEKCLDEIANQVVQALLAQKMLREECIKLQDHVQELEVHNRHLYMAYTNRGSQTTDVAGGPQMSSPPPWLRERLPGDRRSLISFSGSVTSTPENELESLADHRYHCRTEIETEFPATPSSPKSKHVSIMERKNETKRSSSTSSLLPTKIGPNRQRTRSTSSLHRARGLSVGHTQNESQDSGITPQASSASPSLSSHSDILQLNKSSTQLPGFARSVSVPSSQQSQQSDISHITQGNQSSVMSTSSSSSSSSSTSRIPVIPCARSKEDLQLRRNSLKAEYSIRLGSQSPAHRNSPSPKPGASQSQTNIPSAKPSSLRPPSQGHRSTGKGQGQDHPRSPSLSSGRSHSAGSRIPSVSGKQTKVIGKDGSNKVKPGLEGSKTFGSVSKYGSEGNKSSTGPVSKLVPPKSPSLRHSGIKTTLKTDTGQIKSVKKTSESAKSKSSQSANVSNASPHSNLKTVYSISTVSSSRVLESRNLDVSEPVLPARGHKPVGNFPIMGLTTLSHTSPKSEESPLKIYANVSQVPVSFSSGSVSRSSDKISESTSNNVITSTTPSLSNSDKSVTVKSGESQNAGTYKNAGYFYDYSDEDSDCHVTRRVSKDLSIASSVSLEELLDKTLENMTTPNSEFSSGYLMFNSTQTLEDSSPVCAAISEKLIRNNDSSRFSGKLPSSEQVITVANVNQEYVVEHRHDAIVNTRLTGKPDIVKDTENSEQRNLQKSMPISEIPGSSMPGYRAKRPKSLILGAKEKKFLYCEYGSSSSPDSSEGENWTCKFSYAKNAKEQVIKTKVAQSVKSGEAKVIESPHYASIQSKDSSGDKQKTVDKTGSSGIAKPSGLKKPSKIPPPVASKPAQRKSSIPKADHEITRPKSVEICVNTALSVTRTEPLFVDGLNIKDIAKAESERSLNRKSKSENTDITSNSTFEEIKVERSGSKDDGYSTMSSDIQPEHLEKYSDAFESSTNSNDARNSNLSLSSQNSYSSEDRLSGHGSLGRVKAMKLKFELDNHKSDTEKSPTKSPPPSPAKSLLKSPKSVSEKVKANISNDSNQGDKIQSKMVPVTSKLPKPKSGIPCPKETGQTNMKTKCAIPVPKSKPNVLKSEKPSHKVEIQIPVKVDLPVKDIVSDQVVQRKSFPITNPNYITSSPVRPSADEPSLNARLSPITPNIPPPHIIQQSQVPTTSFTDQFNQLSCFEKIEFLKDSYDSNSSLSDRGSDLTSLHISEDNILSDIPEEKDGYESSVGIKSENTSFSSIPTLTCVKKPPQPSPGAQHHSSSHHASRATFSTTLKRHWSSCEGLVRAAVNSDYEKQKSAKHNADYEELYGGCLNIETLLERCSSESDLYTRGDKPAVTLLPQLRSPGMIQVDEIAVEERVQAILKFCVLRQISENVASADRDGESFTSFVELLMQRGHVLQTPSPAQELNNMSVSNFSSKGQNSVHNSFGSEERSETELPPLGDDQKRFNSNFYSLCNTGSNRSISEKADSVCADTNSQNQDNKQTDSPLVHTCRKGDKSVCKKCENLRNVNEFDNISKQIECLSRTVNELHKSLSSLNSENDSGSESNEGDVNLANAIGNKDIDGYHWVEDELFLSPYEGEIILGTSPFSKTGASCDWINDYADDEDHVEEMGGSEALLEEDPTFDIPVSMDSGAKTKLNPMHMHNSDISNCFDEDGNFDSASFISQRLQKEEERLKSLDLKSNKAMLFTQDIDISAPIQKLRSSMTSSRSHPLKEDMRTTPEKDIDDTELFAYQERLGLHAGSHESLDDNIGVDSVMCHRLLGGKGAPVPGGRPALDFTQIQFMRYGDAEKQALSAFEFLQDMTSSAHSDQSVGQKVSHDMLFRMEGNMSDVARSNMIQMNQSTTSNEEKISPVRKQRRKIKLRNKKDQSAVKNQGKAKTRQFSSTSNDESNDDYSDGSSSDNYLVFLLILR</sequence>
<feature type="compositionally biased region" description="Basic and acidic residues" evidence="2">
    <location>
        <begin position="995"/>
        <end position="1007"/>
    </location>
</feature>
<feature type="region of interest" description="Disordered" evidence="2">
    <location>
        <begin position="1098"/>
        <end position="1146"/>
    </location>
</feature>
<evidence type="ECO:0000313" key="4">
    <source>
        <dbReference type="Proteomes" id="UP001164746"/>
    </source>
</evidence>
<dbReference type="PANTHER" id="PTHR21740">
    <property type="entry name" value="NCK-ASSOCIATED PROTEIN 5"/>
    <property type="match status" value="1"/>
</dbReference>
<feature type="compositionally biased region" description="Basic and acidic residues" evidence="2">
    <location>
        <begin position="908"/>
        <end position="917"/>
    </location>
</feature>
<dbReference type="EMBL" id="CP111018">
    <property type="protein sequence ID" value="WAR10710.1"/>
    <property type="molecule type" value="Genomic_DNA"/>
</dbReference>
<evidence type="ECO:0000256" key="2">
    <source>
        <dbReference type="SAM" id="MobiDB-lite"/>
    </source>
</evidence>
<evidence type="ECO:0000256" key="1">
    <source>
        <dbReference type="SAM" id="Coils"/>
    </source>
</evidence>
<feature type="compositionally biased region" description="Polar residues" evidence="2">
    <location>
        <begin position="637"/>
        <end position="661"/>
    </location>
</feature>
<name>A0ABY7ELK6_MYAAR</name>
<keyword evidence="4" id="KW-1185">Reference proteome</keyword>
<feature type="compositionally biased region" description="Low complexity" evidence="2">
    <location>
        <begin position="313"/>
        <end position="325"/>
    </location>
</feature>
<feature type="region of interest" description="Disordered" evidence="2">
    <location>
        <begin position="1349"/>
        <end position="1369"/>
    </location>
</feature>
<reference evidence="3" key="1">
    <citation type="submission" date="2022-11" db="EMBL/GenBank/DDBJ databases">
        <title>Centuries of genome instability and evolution in soft-shell clam transmissible cancer (bioRxiv).</title>
        <authorList>
            <person name="Hart S.F.M."/>
            <person name="Yonemitsu M.A."/>
            <person name="Giersch R.M."/>
            <person name="Beal B.F."/>
            <person name="Arriagada G."/>
            <person name="Davis B.W."/>
            <person name="Ostrander E.A."/>
            <person name="Goff S.P."/>
            <person name="Metzger M.J."/>
        </authorList>
    </citation>
    <scope>NUCLEOTIDE SEQUENCE</scope>
    <source>
        <strain evidence="3">MELC-2E11</strain>
        <tissue evidence="3">Siphon/mantle</tissue>
    </source>
</reference>